<evidence type="ECO:0000256" key="1">
    <source>
        <dbReference type="SAM" id="Phobius"/>
    </source>
</evidence>
<comment type="caution">
    <text evidence="2">The sequence shown here is derived from an EMBL/GenBank/DDBJ whole genome shotgun (WGS) entry which is preliminary data.</text>
</comment>
<gene>
    <name evidence="2" type="ORF">B0H63DRAFT_304005</name>
</gene>
<evidence type="ECO:0000313" key="3">
    <source>
        <dbReference type="Proteomes" id="UP001285441"/>
    </source>
</evidence>
<feature type="transmembrane region" description="Helical" evidence="1">
    <location>
        <begin position="61"/>
        <end position="86"/>
    </location>
</feature>
<evidence type="ECO:0000313" key="2">
    <source>
        <dbReference type="EMBL" id="KAK3369877.1"/>
    </source>
</evidence>
<feature type="transmembrane region" description="Helical" evidence="1">
    <location>
        <begin position="176"/>
        <end position="197"/>
    </location>
</feature>
<keyword evidence="1" id="KW-1133">Transmembrane helix</keyword>
<reference evidence="2" key="2">
    <citation type="submission" date="2023-06" db="EMBL/GenBank/DDBJ databases">
        <authorList>
            <consortium name="Lawrence Berkeley National Laboratory"/>
            <person name="Haridas S."/>
            <person name="Hensen N."/>
            <person name="Bonometti L."/>
            <person name="Westerberg I."/>
            <person name="Brannstrom I.O."/>
            <person name="Guillou S."/>
            <person name="Cros-Aarteil S."/>
            <person name="Calhoun S."/>
            <person name="Kuo A."/>
            <person name="Mondo S."/>
            <person name="Pangilinan J."/>
            <person name="Riley R."/>
            <person name="LaButti K."/>
            <person name="Andreopoulos B."/>
            <person name="Lipzen A."/>
            <person name="Chen C."/>
            <person name="Yanf M."/>
            <person name="Daum C."/>
            <person name="Ng V."/>
            <person name="Clum A."/>
            <person name="Steindorff A."/>
            <person name="Ohm R."/>
            <person name="Martin F."/>
            <person name="Silar P."/>
            <person name="Natvig D."/>
            <person name="Lalanne C."/>
            <person name="Gautier V."/>
            <person name="Ament-velasquez S.L."/>
            <person name="Kruys A."/>
            <person name="Hutchinson M.I."/>
            <person name="Powell A.J."/>
            <person name="Barry K."/>
            <person name="Miller A.N."/>
            <person name="Grigoriev I.V."/>
            <person name="Debuchy R."/>
            <person name="Gladieux P."/>
            <person name="Thoren M.H."/>
            <person name="Johannesson H."/>
        </authorList>
    </citation>
    <scope>NUCLEOTIDE SEQUENCE</scope>
    <source>
        <strain evidence="2">CBS 232.78</strain>
    </source>
</reference>
<dbReference type="EMBL" id="JAULSW010000009">
    <property type="protein sequence ID" value="KAK3369877.1"/>
    <property type="molecule type" value="Genomic_DNA"/>
</dbReference>
<dbReference type="Proteomes" id="UP001285441">
    <property type="component" value="Unassembled WGS sequence"/>
</dbReference>
<proteinExistence type="predicted"/>
<name>A0AAE0K595_9PEZI</name>
<protein>
    <submittedName>
        <fullName evidence="2">Uncharacterized protein</fullName>
    </submittedName>
</protein>
<sequence>MLQALYSSSSYTLLLLYFSQSYTFSISSSYQRRVPLSLTFSQSHLTPNSFKLLILPSPQSYLINLIFFSLSIFLISLRHCLALFSISSSSQSHTLSILCPLNLIPSQSHTLSISYPLNLMPSQSHTLSISYPLNLIPSQSHTLSISHSVDLMQLSTSYSLHLHTFYNLYILFWSHYPIILAILLHEVFFVVAAFHLYHHPSSFFPPVFQVLIHRQDNVLPLMVINTAASSIRPHPSLLRSVGQNFLWKWNHSGGVAVSQQW</sequence>
<keyword evidence="3" id="KW-1185">Reference proteome</keyword>
<keyword evidence="1" id="KW-0812">Transmembrane</keyword>
<reference evidence="2" key="1">
    <citation type="journal article" date="2023" name="Mol. Phylogenet. Evol.">
        <title>Genome-scale phylogeny and comparative genomics of the fungal order Sordariales.</title>
        <authorList>
            <person name="Hensen N."/>
            <person name="Bonometti L."/>
            <person name="Westerberg I."/>
            <person name="Brannstrom I.O."/>
            <person name="Guillou S."/>
            <person name="Cros-Aarteil S."/>
            <person name="Calhoun S."/>
            <person name="Haridas S."/>
            <person name="Kuo A."/>
            <person name="Mondo S."/>
            <person name="Pangilinan J."/>
            <person name="Riley R."/>
            <person name="LaButti K."/>
            <person name="Andreopoulos B."/>
            <person name="Lipzen A."/>
            <person name="Chen C."/>
            <person name="Yan M."/>
            <person name="Daum C."/>
            <person name="Ng V."/>
            <person name="Clum A."/>
            <person name="Steindorff A."/>
            <person name="Ohm R.A."/>
            <person name="Martin F."/>
            <person name="Silar P."/>
            <person name="Natvig D.O."/>
            <person name="Lalanne C."/>
            <person name="Gautier V."/>
            <person name="Ament-Velasquez S.L."/>
            <person name="Kruys A."/>
            <person name="Hutchinson M.I."/>
            <person name="Powell A.J."/>
            <person name="Barry K."/>
            <person name="Miller A.N."/>
            <person name="Grigoriev I.V."/>
            <person name="Debuchy R."/>
            <person name="Gladieux P."/>
            <person name="Hiltunen Thoren M."/>
            <person name="Johannesson H."/>
        </authorList>
    </citation>
    <scope>NUCLEOTIDE SEQUENCE</scope>
    <source>
        <strain evidence="2">CBS 232.78</strain>
    </source>
</reference>
<accession>A0AAE0K595</accession>
<organism evidence="2 3">
    <name type="scientific">Podospora didyma</name>
    <dbReference type="NCBI Taxonomy" id="330526"/>
    <lineage>
        <taxon>Eukaryota</taxon>
        <taxon>Fungi</taxon>
        <taxon>Dikarya</taxon>
        <taxon>Ascomycota</taxon>
        <taxon>Pezizomycotina</taxon>
        <taxon>Sordariomycetes</taxon>
        <taxon>Sordariomycetidae</taxon>
        <taxon>Sordariales</taxon>
        <taxon>Podosporaceae</taxon>
        <taxon>Podospora</taxon>
    </lineage>
</organism>
<keyword evidence="1" id="KW-0472">Membrane</keyword>
<dbReference type="AlphaFoldDB" id="A0AAE0K595"/>